<sequence length="373" mass="42204">MGKLEFQFFSSPAGARSQSSTEKDCQSGSNGNKEARHLDRLGSSSPPYAPSKEDALKNVRKTQTQCKEDAVEVRRTQAQCKEDAEKRSVKGNFTAQELLHLKEGVPYDSPTMFNPEQSPDKLIDDMCDLAYFAAASNKLQLNHCEQMARVGLCYARYVYNCLHDKIPKKGSIFNGQDVAEETLKIIEDMCATMDMLVDVQKMEVDRRKKKGDSGSESGRRDSGSDNDDDHENKSEEDDTEEDEEDDAKGEELRKEEENRGKDDVDEPKPNTLSHHINRKCVVTKGCSGYYGPNLKRHLRNVHVRKGQIHEEHVATYFAMGHKPKKRRGPPRLTKGGKKMKGRWKRWCPEEGCNYLGCYLPDFSHLAINAIALP</sequence>
<dbReference type="AlphaFoldDB" id="A0A9W9YVW5"/>
<protein>
    <submittedName>
        <fullName evidence="2">Uncharacterized protein</fullName>
    </submittedName>
</protein>
<reference evidence="2" key="1">
    <citation type="submission" date="2023-01" db="EMBL/GenBank/DDBJ databases">
        <title>Genome assembly of the deep-sea coral Lophelia pertusa.</title>
        <authorList>
            <person name="Herrera S."/>
            <person name="Cordes E."/>
        </authorList>
    </citation>
    <scope>NUCLEOTIDE SEQUENCE</scope>
    <source>
        <strain evidence="2">USNM1676648</strain>
        <tissue evidence="2">Polyp</tissue>
    </source>
</reference>
<evidence type="ECO:0000313" key="2">
    <source>
        <dbReference type="EMBL" id="KAJ7369709.1"/>
    </source>
</evidence>
<feature type="compositionally biased region" description="Basic and acidic residues" evidence="1">
    <location>
        <begin position="203"/>
        <end position="223"/>
    </location>
</feature>
<gene>
    <name evidence="2" type="ORF">OS493_036991</name>
</gene>
<dbReference type="Proteomes" id="UP001163046">
    <property type="component" value="Unassembled WGS sequence"/>
</dbReference>
<feature type="region of interest" description="Disordered" evidence="1">
    <location>
        <begin position="1"/>
        <end position="64"/>
    </location>
</feature>
<evidence type="ECO:0000313" key="3">
    <source>
        <dbReference type="Proteomes" id="UP001163046"/>
    </source>
</evidence>
<proteinExistence type="predicted"/>
<dbReference type="EMBL" id="MU826891">
    <property type="protein sequence ID" value="KAJ7369709.1"/>
    <property type="molecule type" value="Genomic_DNA"/>
</dbReference>
<comment type="caution">
    <text evidence="2">The sequence shown here is derived from an EMBL/GenBank/DDBJ whole genome shotgun (WGS) entry which is preliminary data.</text>
</comment>
<name>A0A9W9YVW5_9CNID</name>
<keyword evidence="3" id="KW-1185">Reference proteome</keyword>
<accession>A0A9W9YVW5</accession>
<organism evidence="2 3">
    <name type="scientific">Desmophyllum pertusum</name>
    <dbReference type="NCBI Taxonomy" id="174260"/>
    <lineage>
        <taxon>Eukaryota</taxon>
        <taxon>Metazoa</taxon>
        <taxon>Cnidaria</taxon>
        <taxon>Anthozoa</taxon>
        <taxon>Hexacorallia</taxon>
        <taxon>Scleractinia</taxon>
        <taxon>Caryophylliina</taxon>
        <taxon>Caryophylliidae</taxon>
        <taxon>Desmophyllum</taxon>
    </lineage>
</organism>
<feature type="region of interest" description="Disordered" evidence="1">
    <location>
        <begin position="203"/>
        <end position="276"/>
    </location>
</feature>
<evidence type="ECO:0000256" key="1">
    <source>
        <dbReference type="SAM" id="MobiDB-lite"/>
    </source>
</evidence>
<feature type="compositionally biased region" description="Acidic residues" evidence="1">
    <location>
        <begin position="224"/>
        <end position="248"/>
    </location>
</feature>
<feature type="compositionally biased region" description="Polar residues" evidence="1">
    <location>
        <begin position="16"/>
        <end position="32"/>
    </location>
</feature>
<feature type="compositionally biased region" description="Basic and acidic residues" evidence="1">
    <location>
        <begin position="249"/>
        <end position="268"/>
    </location>
</feature>